<comment type="similarity">
    <text evidence="3">Belongs to the HYLS1 family.</text>
</comment>
<dbReference type="Pfam" id="PF15311">
    <property type="entry name" value="HYLS1_C"/>
    <property type="match status" value="1"/>
</dbReference>
<dbReference type="PANTHER" id="PTHR34174">
    <property type="entry name" value="HYDROLETHALUS SYNDROME PROTEIN 1"/>
    <property type="match status" value="1"/>
</dbReference>
<dbReference type="InterPro" id="IPR052319">
    <property type="entry name" value="Centriolar_ciliogenesis_assoc"/>
</dbReference>
<name>A0ABD1E1Q1_HYPHA</name>
<comment type="caution">
    <text evidence="9">The sequence shown here is derived from an EMBL/GenBank/DDBJ whole genome shotgun (WGS) entry which is preliminary data.</text>
</comment>
<evidence type="ECO:0000256" key="2">
    <source>
        <dbReference type="ARBA" id="ARBA00004138"/>
    </source>
</evidence>
<keyword evidence="4" id="KW-0963">Cytoplasm</keyword>
<gene>
    <name evidence="9" type="ORF">ABEB36_014975</name>
</gene>
<dbReference type="InterPro" id="IPR027918">
    <property type="entry name" value="HYLS1_C_dom"/>
</dbReference>
<evidence type="ECO:0000313" key="9">
    <source>
        <dbReference type="EMBL" id="KAL1488510.1"/>
    </source>
</evidence>
<comment type="subcellular location">
    <subcellularLocation>
        <location evidence="2">Cell projection</location>
        <location evidence="2">Cilium</location>
    </subcellularLocation>
    <subcellularLocation>
        <location evidence="1">Cytoplasm</location>
        <location evidence="1">Cytoskeleton</location>
        <location evidence="1">Microtubule organizing center</location>
        <location evidence="1">Centrosome</location>
        <location evidence="1">Centriole</location>
    </subcellularLocation>
</comment>
<evidence type="ECO:0000256" key="7">
    <source>
        <dbReference type="ARBA" id="ARBA00023273"/>
    </source>
</evidence>
<dbReference type="GO" id="GO:0005814">
    <property type="term" value="C:centriole"/>
    <property type="evidence" value="ECO:0007669"/>
    <property type="project" value="UniProtKB-SubCell"/>
</dbReference>
<dbReference type="EMBL" id="JBDJPC010000014">
    <property type="protein sequence ID" value="KAL1488510.1"/>
    <property type="molecule type" value="Genomic_DNA"/>
</dbReference>
<sequence length="253" mass="29548">MSVKIDPREVLGYLNELGYKNITAQQLKDFIKDLQKIIKYETRYGDSINEASFHQLGYQKNNFSDKENQHAIENTIYTAEQSQDIIKDYDTCKKTRNTEKYISVHILNRKNPPLDHEHCVHIKGTDTTNKDIYHMQIVNHDKVNSYENHTKSFTKRSSVDTVPPYTNSLIQPSFVSSGTKKSKVTFIRPAASKPSYSKSDPVALYHYYQSEWKRSNIPGENNRDDLRWAIREKMLGGPRVQFKTRINKQRKNI</sequence>
<evidence type="ECO:0000256" key="6">
    <source>
        <dbReference type="ARBA" id="ARBA00023212"/>
    </source>
</evidence>
<keyword evidence="5" id="KW-0970">Cilium biogenesis/degradation</keyword>
<feature type="domain" description="Centriolar and ciliogenesis-associated protein HYLS1 C-terminal" evidence="8">
    <location>
        <begin position="187"/>
        <end position="238"/>
    </location>
</feature>
<organism evidence="9 10">
    <name type="scientific">Hypothenemus hampei</name>
    <name type="common">Coffee berry borer</name>
    <dbReference type="NCBI Taxonomy" id="57062"/>
    <lineage>
        <taxon>Eukaryota</taxon>
        <taxon>Metazoa</taxon>
        <taxon>Ecdysozoa</taxon>
        <taxon>Arthropoda</taxon>
        <taxon>Hexapoda</taxon>
        <taxon>Insecta</taxon>
        <taxon>Pterygota</taxon>
        <taxon>Neoptera</taxon>
        <taxon>Endopterygota</taxon>
        <taxon>Coleoptera</taxon>
        <taxon>Polyphaga</taxon>
        <taxon>Cucujiformia</taxon>
        <taxon>Curculionidae</taxon>
        <taxon>Scolytinae</taxon>
        <taxon>Hypothenemus</taxon>
    </lineage>
</organism>
<dbReference type="AlphaFoldDB" id="A0ABD1E1Q1"/>
<accession>A0ABD1E1Q1</accession>
<evidence type="ECO:0000256" key="5">
    <source>
        <dbReference type="ARBA" id="ARBA00022794"/>
    </source>
</evidence>
<evidence type="ECO:0000256" key="1">
    <source>
        <dbReference type="ARBA" id="ARBA00004114"/>
    </source>
</evidence>
<evidence type="ECO:0000313" key="10">
    <source>
        <dbReference type="Proteomes" id="UP001566132"/>
    </source>
</evidence>
<keyword evidence="10" id="KW-1185">Reference proteome</keyword>
<dbReference type="PANTHER" id="PTHR34174:SF1">
    <property type="entry name" value="CENTRIOLAR AND CILIOGENESIS-ASSOCIATED PROTEIN HYLS1"/>
    <property type="match status" value="1"/>
</dbReference>
<evidence type="ECO:0000259" key="8">
    <source>
        <dbReference type="Pfam" id="PF15311"/>
    </source>
</evidence>
<evidence type="ECO:0000256" key="4">
    <source>
        <dbReference type="ARBA" id="ARBA00022490"/>
    </source>
</evidence>
<keyword evidence="7" id="KW-0966">Cell projection</keyword>
<dbReference type="GO" id="GO:0005929">
    <property type="term" value="C:cilium"/>
    <property type="evidence" value="ECO:0007669"/>
    <property type="project" value="UniProtKB-SubCell"/>
</dbReference>
<reference evidence="9 10" key="1">
    <citation type="submission" date="2024-05" db="EMBL/GenBank/DDBJ databases">
        <title>Genetic variation in Jamaican populations of the coffee berry borer (Hypothenemus hampei).</title>
        <authorList>
            <person name="Errbii M."/>
            <person name="Myrie A."/>
        </authorList>
    </citation>
    <scope>NUCLEOTIDE SEQUENCE [LARGE SCALE GENOMIC DNA]</scope>
    <source>
        <strain evidence="9">JA-Hopewell-2020-01-JO</strain>
        <tissue evidence="9">Whole body</tissue>
    </source>
</reference>
<dbReference type="GO" id="GO:0030030">
    <property type="term" value="P:cell projection organization"/>
    <property type="evidence" value="ECO:0007669"/>
    <property type="project" value="UniProtKB-KW"/>
</dbReference>
<evidence type="ECO:0000256" key="3">
    <source>
        <dbReference type="ARBA" id="ARBA00010091"/>
    </source>
</evidence>
<proteinExistence type="inferred from homology"/>
<keyword evidence="6" id="KW-0206">Cytoskeleton</keyword>
<protein>
    <recommendedName>
        <fullName evidence="8">Centriolar and ciliogenesis-associated protein HYLS1 C-terminal domain-containing protein</fullName>
    </recommendedName>
</protein>
<dbReference type="Proteomes" id="UP001566132">
    <property type="component" value="Unassembled WGS sequence"/>
</dbReference>